<comment type="similarity">
    <text evidence="2">Belongs to the AP endonuclease 2 family.</text>
</comment>
<dbReference type="CDD" id="cd00019">
    <property type="entry name" value="AP2Ec"/>
    <property type="match status" value="1"/>
</dbReference>
<dbReference type="GO" id="GO:0006284">
    <property type="term" value="P:base-excision repair"/>
    <property type="evidence" value="ECO:0007669"/>
    <property type="project" value="TreeGrafter"/>
</dbReference>
<dbReference type="PANTHER" id="PTHR21445">
    <property type="entry name" value="ENDONUCLEASE IV ENDODEOXYRIBONUCLEASE IV"/>
    <property type="match status" value="1"/>
</dbReference>
<keyword evidence="8" id="KW-0234">DNA repair</keyword>
<reference evidence="10 11" key="1">
    <citation type="submission" date="2014-02" db="EMBL/GenBank/DDBJ databases">
        <title>Genome sequence of Paenibacillus darwinianus reveals adaptive mechanisms for survival in Antarctic soils.</title>
        <authorList>
            <person name="Dsouza M."/>
            <person name="Taylor M.W."/>
            <person name="Turner S.J."/>
            <person name="Aislabie J."/>
        </authorList>
    </citation>
    <scope>NUCLEOTIDE SEQUENCE [LARGE SCALE GENOMIC DNA]</scope>
    <source>
        <strain evidence="10 11">CE1</strain>
    </source>
</reference>
<dbReference type="GO" id="GO:0003677">
    <property type="term" value="F:DNA binding"/>
    <property type="evidence" value="ECO:0007669"/>
    <property type="project" value="InterPro"/>
</dbReference>
<accession>A0A9W5S265</accession>
<evidence type="ECO:0000256" key="8">
    <source>
        <dbReference type="ARBA" id="ARBA00023204"/>
    </source>
</evidence>
<dbReference type="RefSeq" id="WP_036579598.1">
    <property type="nucleotide sequence ID" value="NZ_KK082127.1"/>
</dbReference>
<evidence type="ECO:0000256" key="1">
    <source>
        <dbReference type="ARBA" id="ARBA00001947"/>
    </source>
</evidence>
<organism evidence="10 11">
    <name type="scientific">Paenibacillus darwinianus</name>
    <dbReference type="NCBI Taxonomy" id="1380763"/>
    <lineage>
        <taxon>Bacteria</taxon>
        <taxon>Bacillati</taxon>
        <taxon>Bacillota</taxon>
        <taxon>Bacilli</taxon>
        <taxon>Bacillales</taxon>
        <taxon>Paenibacillaceae</taxon>
        <taxon>Paenibacillus</taxon>
    </lineage>
</organism>
<keyword evidence="6" id="KW-0378">Hydrolase</keyword>
<dbReference type="GO" id="GO:0008081">
    <property type="term" value="F:phosphoric diester hydrolase activity"/>
    <property type="evidence" value="ECO:0007669"/>
    <property type="project" value="TreeGrafter"/>
</dbReference>
<dbReference type="NCBIfam" id="TIGR00587">
    <property type="entry name" value="nfo"/>
    <property type="match status" value="1"/>
</dbReference>
<dbReference type="InterPro" id="IPR001719">
    <property type="entry name" value="AP_endonuc_2"/>
</dbReference>
<protein>
    <submittedName>
        <fullName evidence="10">Endonuclease IV</fullName>
    </submittedName>
</protein>
<evidence type="ECO:0000259" key="9">
    <source>
        <dbReference type="Pfam" id="PF01261"/>
    </source>
</evidence>
<evidence type="ECO:0000256" key="6">
    <source>
        <dbReference type="ARBA" id="ARBA00022801"/>
    </source>
</evidence>
<keyword evidence="10" id="KW-0255">Endonuclease</keyword>
<evidence type="ECO:0000313" key="11">
    <source>
        <dbReference type="Proteomes" id="UP000053750"/>
    </source>
</evidence>
<feature type="domain" description="Xylose isomerase-like TIM barrel" evidence="9">
    <location>
        <begin position="19"/>
        <end position="272"/>
    </location>
</feature>
<dbReference type="PROSITE" id="PS51432">
    <property type="entry name" value="AP_NUCLEASE_F2_4"/>
    <property type="match status" value="1"/>
</dbReference>
<comment type="caution">
    <text evidence="10">The sequence shown here is derived from an EMBL/GenBank/DDBJ whole genome shotgun (WGS) entry which is preliminary data.</text>
</comment>
<dbReference type="GO" id="GO:0003906">
    <property type="term" value="F:DNA-(apurinic or apyrimidinic site) endonuclease activity"/>
    <property type="evidence" value="ECO:0007669"/>
    <property type="project" value="TreeGrafter"/>
</dbReference>
<dbReference type="SUPFAM" id="SSF51658">
    <property type="entry name" value="Xylose isomerase-like"/>
    <property type="match status" value="1"/>
</dbReference>
<proteinExistence type="inferred from homology"/>
<dbReference type="InterPro" id="IPR013022">
    <property type="entry name" value="Xyl_isomerase-like_TIM-brl"/>
</dbReference>
<dbReference type="InterPro" id="IPR018246">
    <property type="entry name" value="AP_endonuc_F2_Zn_BS"/>
</dbReference>
<sequence length="281" mass="30882">MRIGSHVSIRRGFREAAAHAHSLGGGAYQYFPKNPRSLGVKAFDRQDAQRCADYCREHGLVSIAHSPYPVNLAADDAPQRERIAASLLNDLDIADSCGSLGIVVHFGIYKGNDVLQGYRNIIQCLDLVLSQREGTAKLLIENQAGDHAFMGTSFEELVNIRSLSRHPDKIGFCLDTCHLFASGVWNGSNGEEWAAKARLLGYFDALTAVHANDSVYASGRKRDRHAAIGRGEIGEAGFRWLLSVPEIRTVPLVLETPETADASHAEQIRLLAEWADREGFQ</sequence>
<dbReference type="PANTHER" id="PTHR21445:SF0">
    <property type="entry name" value="APURINIC-APYRIMIDINIC ENDONUCLEASE"/>
    <property type="match status" value="1"/>
</dbReference>
<comment type="cofactor">
    <cofactor evidence="1">
        <name>Zn(2+)</name>
        <dbReference type="ChEBI" id="CHEBI:29105"/>
    </cofactor>
</comment>
<keyword evidence="4" id="KW-0479">Metal-binding</keyword>
<keyword evidence="3" id="KW-0540">Nuclease</keyword>
<dbReference type="InterPro" id="IPR036237">
    <property type="entry name" value="Xyl_isomerase-like_sf"/>
</dbReference>
<dbReference type="Pfam" id="PF01261">
    <property type="entry name" value="AP_endonuc_2"/>
    <property type="match status" value="1"/>
</dbReference>
<dbReference type="GO" id="GO:0008270">
    <property type="term" value="F:zinc ion binding"/>
    <property type="evidence" value="ECO:0007669"/>
    <property type="project" value="InterPro"/>
</dbReference>
<name>A0A9W5S265_9BACL</name>
<dbReference type="AlphaFoldDB" id="A0A9W5S265"/>
<evidence type="ECO:0000256" key="5">
    <source>
        <dbReference type="ARBA" id="ARBA00022763"/>
    </source>
</evidence>
<dbReference type="PROSITE" id="PS00730">
    <property type="entry name" value="AP_NUCLEASE_F2_2"/>
    <property type="match status" value="1"/>
</dbReference>
<evidence type="ECO:0000256" key="2">
    <source>
        <dbReference type="ARBA" id="ARBA00005340"/>
    </source>
</evidence>
<dbReference type="Gene3D" id="3.20.20.150">
    <property type="entry name" value="Divalent-metal-dependent TIM barrel enzymes"/>
    <property type="match status" value="1"/>
</dbReference>
<dbReference type="Proteomes" id="UP000053750">
    <property type="component" value="Unassembled WGS sequence"/>
</dbReference>
<evidence type="ECO:0000313" key="10">
    <source>
        <dbReference type="EMBL" id="EXX90346.1"/>
    </source>
</evidence>
<evidence type="ECO:0000256" key="4">
    <source>
        <dbReference type="ARBA" id="ARBA00022723"/>
    </source>
</evidence>
<dbReference type="SMART" id="SM00518">
    <property type="entry name" value="AP2Ec"/>
    <property type="match status" value="1"/>
</dbReference>
<keyword evidence="7" id="KW-0862">Zinc</keyword>
<keyword evidence="5" id="KW-0227">DNA damage</keyword>
<gene>
    <name evidence="10" type="ORF">BG53_13795</name>
</gene>
<evidence type="ECO:0000256" key="7">
    <source>
        <dbReference type="ARBA" id="ARBA00022833"/>
    </source>
</evidence>
<evidence type="ECO:0000256" key="3">
    <source>
        <dbReference type="ARBA" id="ARBA00022722"/>
    </source>
</evidence>
<keyword evidence="11" id="KW-1185">Reference proteome</keyword>
<dbReference type="EMBL" id="JFHU01000065">
    <property type="protein sequence ID" value="EXX90346.1"/>
    <property type="molecule type" value="Genomic_DNA"/>
</dbReference>
<dbReference type="PROSITE" id="PS00731">
    <property type="entry name" value="AP_NUCLEASE_F2_3"/>
    <property type="match status" value="1"/>
</dbReference>
<dbReference type="OrthoDB" id="9805666at2"/>